<organism evidence="1 2">
    <name type="scientific">Agromyces luteolus</name>
    <dbReference type="NCBI Taxonomy" id="88373"/>
    <lineage>
        <taxon>Bacteria</taxon>
        <taxon>Bacillati</taxon>
        <taxon>Actinomycetota</taxon>
        <taxon>Actinomycetes</taxon>
        <taxon>Micrococcales</taxon>
        <taxon>Microbacteriaceae</taxon>
        <taxon>Agromyces</taxon>
    </lineage>
</organism>
<dbReference type="InterPro" id="IPR046788">
    <property type="entry name" value="Methyltransf_35"/>
</dbReference>
<dbReference type="OrthoDB" id="3197423at2"/>
<gene>
    <name evidence="1" type="ORF">GLX25_12940</name>
</gene>
<evidence type="ECO:0000313" key="1">
    <source>
        <dbReference type="EMBL" id="MUN08019.1"/>
    </source>
</evidence>
<proteinExistence type="predicted"/>
<reference evidence="1 2" key="1">
    <citation type="submission" date="2019-11" db="EMBL/GenBank/DDBJ databases">
        <title>Agromyces kandeliae sp. nov., isolated from mangrove soil.</title>
        <authorList>
            <person name="Wang R."/>
        </authorList>
    </citation>
    <scope>NUCLEOTIDE SEQUENCE [LARGE SCALE GENOMIC DNA]</scope>
    <source>
        <strain evidence="1 2">JCM 11431</strain>
    </source>
</reference>
<dbReference type="Proteomes" id="UP000480122">
    <property type="component" value="Unassembled WGS sequence"/>
</dbReference>
<dbReference type="RefSeq" id="WP_155842854.1">
    <property type="nucleotide sequence ID" value="NZ_BAAAIA010000001.1"/>
</dbReference>
<dbReference type="EMBL" id="WODA01000023">
    <property type="protein sequence ID" value="MUN08019.1"/>
    <property type="molecule type" value="Genomic_DNA"/>
</dbReference>
<comment type="caution">
    <text evidence="1">The sequence shown here is derived from an EMBL/GenBank/DDBJ whole genome shotgun (WGS) entry which is preliminary data.</text>
</comment>
<dbReference type="AlphaFoldDB" id="A0A7C9LXA7"/>
<dbReference type="Pfam" id="PF20553">
    <property type="entry name" value="Methyltransf_35"/>
    <property type="match status" value="1"/>
</dbReference>
<accession>A0A7C9LXA7</accession>
<sequence length="312" mass="35811">MAKSSFDYRHRPAKNIERHLIVEMARRFMDAHRGVEFQYIGMGALEFLDFELMHRVLNIKRMYSIESREPARFEFNKPFKTIQVVHGFTTDVFRRGDLDFTKPTIMWLDYTASLNASVLADLITVARGLASPSMFLVTLNAQPVSPLTNRLQEFESRIGAQFVPPGVSDSSLGRHGLAEAQRTVVDSVLKSAVRERKDSTRWAQSLNFHYRDNALMQTVGGFLLPTDITDREIREWLRGMDYYMPAETYLDLRVPVVTARERAILDRQLPKVAKSPLNMSFIPAEDLAAYRRVYRYLHLAGLQSAAETTWTA</sequence>
<name>A0A7C9LXA7_9MICO</name>
<protein>
    <submittedName>
        <fullName evidence="1">Uncharacterized protein</fullName>
    </submittedName>
</protein>
<evidence type="ECO:0000313" key="2">
    <source>
        <dbReference type="Proteomes" id="UP000480122"/>
    </source>
</evidence>
<keyword evidence="2" id="KW-1185">Reference proteome</keyword>